<geneLocation type="plasmid" evidence="3">
    <name>pjcm18538 dna</name>
</geneLocation>
<reference evidence="2 3" key="1">
    <citation type="journal article" date="2019" name="Emerg. Microbes Infect.">
        <title>Comprehensive subspecies identification of 175 nontuberculous mycobacteria species based on 7547 genomic profiles.</title>
        <authorList>
            <person name="Matsumoto Y."/>
            <person name="Kinjo T."/>
            <person name="Motooka D."/>
            <person name="Nabeya D."/>
            <person name="Jung N."/>
            <person name="Uechi K."/>
            <person name="Horii T."/>
            <person name="Iida T."/>
            <person name="Fujita J."/>
            <person name="Nakamura S."/>
        </authorList>
    </citation>
    <scope>NUCLEOTIDE SEQUENCE [LARGE SCALE GENOMIC DNA]</scope>
    <source>
        <strain evidence="2 3">JCM 18538</strain>
    </source>
</reference>
<protein>
    <submittedName>
        <fullName evidence="2">Uncharacterized protein</fullName>
    </submittedName>
</protein>
<dbReference type="Proteomes" id="UP000467428">
    <property type="component" value="Chromosome"/>
</dbReference>
<evidence type="ECO:0000313" key="3">
    <source>
        <dbReference type="Proteomes" id="UP000467428"/>
    </source>
</evidence>
<gene>
    <name evidence="2" type="ORF">MARA_17000</name>
</gene>
<keyword evidence="1" id="KW-1133">Transmembrane helix</keyword>
<dbReference type="KEGG" id="marz:MARA_17000"/>
<proteinExistence type="predicted"/>
<feature type="transmembrane region" description="Helical" evidence="1">
    <location>
        <begin position="62"/>
        <end position="82"/>
    </location>
</feature>
<evidence type="ECO:0000256" key="1">
    <source>
        <dbReference type="SAM" id="Phobius"/>
    </source>
</evidence>
<name>A0A7I7RUE1_9MYCO</name>
<organism evidence="2 3">
    <name type="scientific">Mycolicibacterium arabiense</name>
    <dbReference type="NCBI Taxonomy" id="1286181"/>
    <lineage>
        <taxon>Bacteria</taxon>
        <taxon>Bacillati</taxon>
        <taxon>Actinomycetota</taxon>
        <taxon>Actinomycetes</taxon>
        <taxon>Mycobacteriales</taxon>
        <taxon>Mycobacteriaceae</taxon>
        <taxon>Mycolicibacterium</taxon>
    </lineage>
</organism>
<keyword evidence="1" id="KW-0812">Transmembrane</keyword>
<accession>A0A7I7RUE1</accession>
<dbReference type="AlphaFoldDB" id="A0A7I7RUE1"/>
<dbReference type="RefSeq" id="WP_163918049.1">
    <property type="nucleotide sequence ID" value="NZ_AP022593.1"/>
</dbReference>
<keyword evidence="3" id="KW-1185">Reference proteome</keyword>
<keyword evidence="1" id="KW-0472">Membrane</keyword>
<sequence length="98" mass="10446">MNLHEAPGRTERDRAATTSGVFGEHYEMADGSIAIPVTKPVGVFVVKDGKPVWEPAVDATRVAMLGILVGLVSATLAGIAMVRRPPWPELHGDVSKRS</sequence>
<dbReference type="EMBL" id="AP022593">
    <property type="protein sequence ID" value="BBY48232.1"/>
    <property type="molecule type" value="Genomic_DNA"/>
</dbReference>
<evidence type="ECO:0000313" key="2">
    <source>
        <dbReference type="EMBL" id="BBY48232.1"/>
    </source>
</evidence>